<dbReference type="SUPFAM" id="SSF52440">
    <property type="entry name" value="PreATP-grasp domain"/>
    <property type="match status" value="1"/>
</dbReference>
<dbReference type="AlphaFoldDB" id="A0A8S2IQY6"/>
<dbReference type="PIRSF" id="PIRSF001558">
    <property type="entry name" value="GSHase"/>
    <property type="match status" value="1"/>
</dbReference>
<dbReference type="Gene3D" id="3.30.470.20">
    <property type="entry name" value="ATP-grasp fold, B domain"/>
    <property type="match status" value="1"/>
</dbReference>
<dbReference type="GO" id="GO:0043295">
    <property type="term" value="F:glutathione binding"/>
    <property type="evidence" value="ECO:0007669"/>
    <property type="project" value="TreeGrafter"/>
</dbReference>
<feature type="binding site" evidence="14">
    <location>
        <position position="382"/>
    </location>
    <ligand>
        <name>Mg(2+)</name>
        <dbReference type="ChEBI" id="CHEBI:18420"/>
    </ligand>
</feature>
<dbReference type="InterPro" id="IPR004887">
    <property type="entry name" value="GSH_synth_subst-bd"/>
</dbReference>
<dbReference type="Pfam" id="PF03917">
    <property type="entry name" value="GSH_synth_ATP"/>
    <property type="match status" value="1"/>
</dbReference>
<keyword evidence="6" id="KW-0317">Glutathione biosynthesis</keyword>
<dbReference type="EMBL" id="CAJNOK010006359">
    <property type="protein sequence ID" value="CAF1001422.1"/>
    <property type="molecule type" value="Genomic_DNA"/>
</dbReference>
<accession>A0A8S2IQY6</accession>
<comment type="cofactor">
    <cofactor evidence="14">
        <name>Mg(2+)</name>
        <dbReference type="ChEBI" id="CHEBI:18420"/>
    </cofactor>
    <text evidence="14">Binds 1 Mg(2+) ion per subunit.</text>
</comment>
<comment type="similarity">
    <text evidence="2">Belongs to the eukaryotic GSH synthase family.</text>
</comment>
<feature type="binding site" evidence="13">
    <location>
        <position position="229"/>
    </location>
    <ligand>
        <name>substrate</name>
    </ligand>
</feature>
<gene>
    <name evidence="16" type="ORF">OVA965_LOCUS14579</name>
    <name evidence="17" type="ORF">TMI583_LOCUS14584</name>
</gene>
<feature type="non-terminal residue" evidence="17">
    <location>
        <position position="465"/>
    </location>
</feature>
<feature type="binding site" evidence="13">
    <location>
        <position position="319"/>
    </location>
    <ligand>
        <name>ATP</name>
        <dbReference type="ChEBI" id="CHEBI:30616"/>
    </ligand>
</feature>
<dbReference type="InterPro" id="IPR014049">
    <property type="entry name" value="Glutathione_synthase_N_euk"/>
</dbReference>
<evidence type="ECO:0000256" key="12">
    <source>
        <dbReference type="ARBA" id="ARBA00048871"/>
    </source>
</evidence>
<name>A0A8S2IQY6_9BILA</name>
<dbReference type="GO" id="GO:0005524">
    <property type="term" value="F:ATP binding"/>
    <property type="evidence" value="ECO:0007669"/>
    <property type="project" value="UniProtKB-KW"/>
</dbReference>
<comment type="pathway">
    <text evidence="1">Sulfur metabolism; glutathione biosynthesis; glutathione from L-cysteine and L-glutamate: step 2/2.</text>
</comment>
<reference evidence="17" key="1">
    <citation type="submission" date="2021-02" db="EMBL/GenBank/DDBJ databases">
        <authorList>
            <person name="Nowell W R."/>
        </authorList>
    </citation>
    <scope>NUCLEOTIDE SEQUENCE</scope>
</reference>
<dbReference type="InterPro" id="IPR014042">
    <property type="entry name" value="Glutathione_synthase_a-hlx"/>
</dbReference>
<keyword evidence="9 13" id="KW-0067">ATP-binding</keyword>
<keyword evidence="5" id="KW-0436">Ligase</keyword>
<dbReference type="SUPFAM" id="SSF56059">
    <property type="entry name" value="Glutathione synthetase ATP-binding domain-like"/>
    <property type="match status" value="1"/>
</dbReference>
<evidence type="ECO:0000256" key="14">
    <source>
        <dbReference type="PIRSR" id="PIRSR001558-2"/>
    </source>
</evidence>
<evidence type="ECO:0000256" key="6">
    <source>
        <dbReference type="ARBA" id="ARBA00022684"/>
    </source>
</evidence>
<organism evidence="17 18">
    <name type="scientific">Didymodactylos carnosus</name>
    <dbReference type="NCBI Taxonomy" id="1234261"/>
    <lineage>
        <taxon>Eukaryota</taxon>
        <taxon>Metazoa</taxon>
        <taxon>Spiralia</taxon>
        <taxon>Gnathifera</taxon>
        <taxon>Rotifera</taxon>
        <taxon>Eurotatoria</taxon>
        <taxon>Bdelloidea</taxon>
        <taxon>Philodinida</taxon>
        <taxon>Philodinidae</taxon>
        <taxon>Didymodactylos</taxon>
    </lineage>
</organism>
<protein>
    <recommendedName>
        <fullName evidence="4">Glutathione synthetase</fullName>
        <ecNumber evidence="3">6.3.2.3</ecNumber>
    </recommendedName>
    <alternativeName>
        <fullName evidence="11">Glutathione synthase</fullName>
    </alternativeName>
</protein>
<dbReference type="Proteomes" id="UP000682733">
    <property type="component" value="Unassembled WGS sequence"/>
</dbReference>
<dbReference type="GO" id="GO:0046872">
    <property type="term" value="F:metal ion binding"/>
    <property type="evidence" value="ECO:0007669"/>
    <property type="project" value="UniProtKB-KW"/>
</dbReference>
<keyword evidence="10 14" id="KW-0460">Magnesium</keyword>
<evidence type="ECO:0000256" key="4">
    <source>
        <dbReference type="ARBA" id="ARBA00020821"/>
    </source>
</evidence>
<evidence type="ECO:0000256" key="13">
    <source>
        <dbReference type="PIRSR" id="PIRSR001558-1"/>
    </source>
</evidence>
<evidence type="ECO:0000313" key="17">
    <source>
        <dbReference type="EMBL" id="CAF3770828.1"/>
    </source>
</evidence>
<evidence type="ECO:0000256" key="10">
    <source>
        <dbReference type="ARBA" id="ARBA00022842"/>
    </source>
</evidence>
<dbReference type="InterPro" id="IPR005615">
    <property type="entry name" value="Glutathione_synthase"/>
</dbReference>
<proteinExistence type="inferred from homology"/>
<comment type="caution">
    <text evidence="17">The sequence shown here is derived from an EMBL/GenBank/DDBJ whole genome shotgun (WGS) entry which is preliminary data.</text>
</comment>
<dbReference type="EC" id="6.3.2.3" evidence="3"/>
<dbReference type="Proteomes" id="UP000677228">
    <property type="component" value="Unassembled WGS sequence"/>
</dbReference>
<feature type="binding site" evidence="13">
    <location>
        <position position="438"/>
    </location>
    <ligand>
        <name>ATP</name>
        <dbReference type="ChEBI" id="CHEBI:30616"/>
    </ligand>
</feature>
<dbReference type="InterPro" id="IPR037013">
    <property type="entry name" value="GSH-S_sub-bd_sf"/>
</dbReference>
<feature type="binding site" evidence="13">
    <location>
        <position position="465"/>
    </location>
    <ligand>
        <name>substrate</name>
    </ligand>
</feature>
<dbReference type="PANTHER" id="PTHR11130:SF0">
    <property type="entry name" value="GLUTATHIONE SYNTHETASE"/>
    <property type="match status" value="1"/>
</dbReference>
<dbReference type="GO" id="GO:0004363">
    <property type="term" value="F:glutathione synthase activity"/>
    <property type="evidence" value="ECO:0007669"/>
    <property type="project" value="UniProtKB-EC"/>
</dbReference>
<dbReference type="Gene3D" id="3.30.1490.50">
    <property type="match status" value="1"/>
</dbReference>
<dbReference type="PANTHER" id="PTHR11130">
    <property type="entry name" value="GLUTATHIONE SYNTHETASE"/>
    <property type="match status" value="1"/>
</dbReference>
<dbReference type="Gene3D" id="3.40.50.1760">
    <property type="entry name" value="Glutathione synthase, substrate-binding domain superfamily, eukaryotic"/>
    <property type="match status" value="1"/>
</dbReference>
<keyword evidence="7 14" id="KW-0479">Metal-binding</keyword>
<evidence type="ECO:0000256" key="3">
    <source>
        <dbReference type="ARBA" id="ARBA00012214"/>
    </source>
</evidence>
<feature type="binding site" evidence="13">
    <location>
        <begin position="410"/>
        <end position="413"/>
    </location>
    <ligand>
        <name>ATP</name>
        <dbReference type="ChEBI" id="CHEBI:30616"/>
    </ligand>
</feature>
<dbReference type="InterPro" id="IPR016185">
    <property type="entry name" value="PreATP-grasp_dom_sf"/>
</dbReference>
<evidence type="ECO:0000256" key="2">
    <source>
        <dbReference type="ARBA" id="ARBA00010385"/>
    </source>
</evidence>
<evidence type="ECO:0000256" key="9">
    <source>
        <dbReference type="ARBA" id="ARBA00022840"/>
    </source>
</evidence>
<dbReference type="EMBL" id="CAJOBA010006368">
    <property type="protein sequence ID" value="CAF3770828.1"/>
    <property type="molecule type" value="Genomic_DNA"/>
</dbReference>
<evidence type="ECO:0000256" key="1">
    <source>
        <dbReference type="ARBA" id="ARBA00004965"/>
    </source>
</evidence>
<feature type="binding site" evidence="13">
    <location>
        <begin position="378"/>
        <end position="387"/>
    </location>
    <ligand>
        <name>ATP</name>
        <dbReference type="ChEBI" id="CHEBI:30616"/>
    </ligand>
</feature>
<dbReference type="NCBIfam" id="TIGR01986">
    <property type="entry name" value="glut_syn_euk"/>
    <property type="match status" value="1"/>
</dbReference>
<evidence type="ECO:0000256" key="11">
    <source>
        <dbReference type="ARBA" id="ARBA00030403"/>
    </source>
</evidence>
<keyword evidence="8 13" id="KW-0547">Nucleotide-binding</keyword>
<evidence type="ECO:0000259" key="15">
    <source>
        <dbReference type="Pfam" id="PF03199"/>
    </source>
</evidence>
<evidence type="ECO:0000313" key="16">
    <source>
        <dbReference type="EMBL" id="CAF1001422.1"/>
    </source>
</evidence>
<evidence type="ECO:0000256" key="8">
    <source>
        <dbReference type="ARBA" id="ARBA00022741"/>
    </source>
</evidence>
<evidence type="ECO:0000256" key="7">
    <source>
        <dbReference type="ARBA" id="ARBA00022723"/>
    </source>
</evidence>
<dbReference type="InterPro" id="IPR014709">
    <property type="entry name" value="Glutathione_synthase_C_euk"/>
</dbReference>
<dbReference type="Gene3D" id="3.30.1490.80">
    <property type="match status" value="1"/>
</dbReference>
<dbReference type="Gene3D" id="1.10.1080.10">
    <property type="entry name" value="Glutathione Synthetase, Chain A, domain 3"/>
    <property type="match status" value="1"/>
</dbReference>
<dbReference type="GO" id="GO:0005829">
    <property type="term" value="C:cytosol"/>
    <property type="evidence" value="ECO:0007669"/>
    <property type="project" value="TreeGrafter"/>
</dbReference>
<evidence type="ECO:0000256" key="5">
    <source>
        <dbReference type="ARBA" id="ARBA00022598"/>
    </source>
</evidence>
<sequence length="465" mass="53651">MPEIELLWSVDDVIEYSKRWALTHGLLCLVPNECDQATFVPYTLFPSCLSQKEFEFIWNIQADYNLLYTKISQNDDILKKALESVIPIDDFVARLWNIYLSCKTNRQQPIQLDIYRNDYMYDTQANDKSQTKMRQIEFNTISSAFAGLTGIISQLHKAIFRYSIRNCTIRDIELNSQQQESSDHYVNFMVNNAVENAAKAIAKAYELYNNPESCILFVILPNERNVCDQGALYDAIQKQIPNVKIYLKTFKELVNEIQLNQNNNLCFKNSKEEISIVYYRAGYIPDHYFDESIWNMRKTIEQSNAIKCPTVHSQLAGCKIVQEYLTRPNILESFISNSHTVEKIRSTFAPMFTFDTEDVDYKKNIALLLSKPDNYVLKPQREGGGNNVFGQDILQLLSDKKVQLSNYIAMEKIVPPVSRNCLIKPNGKHLINAHVINEIGIYGTTVSDMTTNKIYLNEVCGYLCR</sequence>
<feature type="domain" description="Glutathione synthase substrate-binding" evidence="15">
    <location>
        <begin position="214"/>
        <end position="316"/>
    </location>
</feature>
<comment type="catalytic activity">
    <reaction evidence="12">
        <text>gamma-L-glutamyl-L-cysteine + glycine + ATP = glutathione + ADP + phosphate + H(+)</text>
        <dbReference type="Rhea" id="RHEA:13557"/>
        <dbReference type="ChEBI" id="CHEBI:15378"/>
        <dbReference type="ChEBI" id="CHEBI:30616"/>
        <dbReference type="ChEBI" id="CHEBI:43474"/>
        <dbReference type="ChEBI" id="CHEBI:57305"/>
        <dbReference type="ChEBI" id="CHEBI:57925"/>
        <dbReference type="ChEBI" id="CHEBI:58173"/>
        <dbReference type="ChEBI" id="CHEBI:456216"/>
        <dbReference type="EC" id="6.3.2.3"/>
    </reaction>
    <physiologicalReaction direction="left-to-right" evidence="12">
        <dbReference type="Rhea" id="RHEA:13558"/>
    </physiologicalReaction>
</comment>
<dbReference type="Pfam" id="PF03199">
    <property type="entry name" value="GSH_synthase"/>
    <property type="match status" value="1"/>
</dbReference>
<evidence type="ECO:0000313" key="18">
    <source>
        <dbReference type="Proteomes" id="UP000682733"/>
    </source>
</evidence>